<keyword evidence="4" id="KW-1185">Reference proteome</keyword>
<feature type="region of interest" description="Disordered" evidence="1">
    <location>
        <begin position="108"/>
        <end position="164"/>
    </location>
</feature>
<organism evidence="3 4">
    <name type="scientific">Gigaspora rosea</name>
    <dbReference type="NCBI Taxonomy" id="44941"/>
    <lineage>
        <taxon>Eukaryota</taxon>
        <taxon>Fungi</taxon>
        <taxon>Fungi incertae sedis</taxon>
        <taxon>Mucoromycota</taxon>
        <taxon>Glomeromycotina</taxon>
        <taxon>Glomeromycetes</taxon>
        <taxon>Diversisporales</taxon>
        <taxon>Gigasporaceae</taxon>
        <taxon>Gigaspora</taxon>
    </lineage>
</organism>
<evidence type="ECO:0000313" key="4">
    <source>
        <dbReference type="Proteomes" id="UP000266673"/>
    </source>
</evidence>
<protein>
    <recommendedName>
        <fullName evidence="5">Extracellular membrane protein CFEM domain-containing protein</fullName>
    </recommendedName>
</protein>
<dbReference type="OrthoDB" id="2507140at2759"/>
<evidence type="ECO:0000256" key="1">
    <source>
        <dbReference type="SAM" id="MobiDB-lite"/>
    </source>
</evidence>
<sequence>MKTFNNKFSIILVISLAVILALVHTNEATCANKAVYDDCCSRGNTQLTACYAKPNDFPCQCTAMKAIRNCYLQCPDDSDITSQGTSYQTAVDQVCGYANQQLTASSAPAPTQAAIAPAGPANAATPTPANPSVPNGPSSPNKPTPSGTQSATQSDKKSTANSNNDGRQVFFAAILSIAVLLMAV</sequence>
<dbReference type="AlphaFoldDB" id="A0A397VYK8"/>
<feature type="compositionally biased region" description="Polar residues" evidence="1">
    <location>
        <begin position="144"/>
        <end position="164"/>
    </location>
</feature>
<comment type="caution">
    <text evidence="3">The sequence shown here is derived from an EMBL/GenBank/DDBJ whole genome shotgun (WGS) entry which is preliminary data.</text>
</comment>
<evidence type="ECO:0000256" key="2">
    <source>
        <dbReference type="SAM" id="SignalP"/>
    </source>
</evidence>
<reference evidence="3 4" key="1">
    <citation type="submission" date="2018-06" db="EMBL/GenBank/DDBJ databases">
        <title>Comparative genomics reveals the genomic features of Rhizophagus irregularis, R. cerebriforme, R. diaphanum and Gigaspora rosea, and their symbiotic lifestyle signature.</title>
        <authorList>
            <person name="Morin E."/>
            <person name="San Clemente H."/>
            <person name="Chen E.C.H."/>
            <person name="De La Providencia I."/>
            <person name="Hainaut M."/>
            <person name="Kuo A."/>
            <person name="Kohler A."/>
            <person name="Murat C."/>
            <person name="Tang N."/>
            <person name="Roy S."/>
            <person name="Loubradou J."/>
            <person name="Henrissat B."/>
            <person name="Grigoriev I.V."/>
            <person name="Corradi N."/>
            <person name="Roux C."/>
            <person name="Martin F.M."/>
        </authorList>
    </citation>
    <scope>NUCLEOTIDE SEQUENCE [LARGE SCALE GENOMIC DNA]</scope>
    <source>
        <strain evidence="3 4">DAOM 194757</strain>
    </source>
</reference>
<name>A0A397VYK8_9GLOM</name>
<evidence type="ECO:0008006" key="5">
    <source>
        <dbReference type="Google" id="ProtNLM"/>
    </source>
</evidence>
<dbReference type="Proteomes" id="UP000266673">
    <property type="component" value="Unassembled WGS sequence"/>
</dbReference>
<feature type="chain" id="PRO_5017440354" description="Extracellular membrane protein CFEM domain-containing protein" evidence="2">
    <location>
        <begin position="26"/>
        <end position="184"/>
    </location>
</feature>
<accession>A0A397VYK8</accession>
<dbReference type="EMBL" id="QKWP01000118">
    <property type="protein sequence ID" value="RIB26892.1"/>
    <property type="molecule type" value="Genomic_DNA"/>
</dbReference>
<feature type="compositionally biased region" description="Low complexity" evidence="1">
    <location>
        <begin position="108"/>
        <end position="141"/>
    </location>
</feature>
<evidence type="ECO:0000313" key="3">
    <source>
        <dbReference type="EMBL" id="RIB26892.1"/>
    </source>
</evidence>
<proteinExistence type="predicted"/>
<keyword evidence="2" id="KW-0732">Signal</keyword>
<gene>
    <name evidence="3" type="ORF">C2G38_2029803</name>
</gene>
<feature type="signal peptide" evidence="2">
    <location>
        <begin position="1"/>
        <end position="25"/>
    </location>
</feature>